<comment type="similarity">
    <text evidence="1">Belongs to the peptidase A31 family.</text>
</comment>
<dbReference type="Gene3D" id="3.40.50.1450">
    <property type="entry name" value="HybD-like"/>
    <property type="match status" value="1"/>
</dbReference>
<evidence type="ECO:0000313" key="5">
    <source>
        <dbReference type="EMBL" id="MDX5952243.1"/>
    </source>
</evidence>
<dbReference type="RefSeq" id="WP_236778241.1">
    <property type="nucleotide sequence ID" value="NZ_CP012915.1"/>
</dbReference>
<keyword evidence="3" id="KW-0064">Aspartyl protease</keyword>
<gene>
    <name evidence="5" type="ORF">SIM66_13705</name>
</gene>
<evidence type="ECO:0000256" key="2">
    <source>
        <dbReference type="ARBA" id="ARBA00022670"/>
    </source>
</evidence>
<keyword evidence="2" id="KW-0645">Protease</keyword>
<organism evidence="5 6">
    <name type="scientific">Azospirillum brasilense</name>
    <dbReference type="NCBI Taxonomy" id="192"/>
    <lineage>
        <taxon>Bacteria</taxon>
        <taxon>Pseudomonadati</taxon>
        <taxon>Pseudomonadota</taxon>
        <taxon>Alphaproteobacteria</taxon>
        <taxon>Rhodospirillales</taxon>
        <taxon>Azospirillaceae</taxon>
        <taxon>Azospirillum</taxon>
    </lineage>
</organism>
<dbReference type="PRINTS" id="PR00446">
    <property type="entry name" value="HYDRGNUPTAKE"/>
</dbReference>
<dbReference type="CDD" id="cd06062">
    <property type="entry name" value="H2MP_MemB-H2up"/>
    <property type="match status" value="1"/>
</dbReference>
<dbReference type="Proteomes" id="UP001277471">
    <property type="component" value="Unassembled WGS sequence"/>
</dbReference>
<evidence type="ECO:0000313" key="6">
    <source>
        <dbReference type="Proteomes" id="UP001277471"/>
    </source>
</evidence>
<comment type="caution">
    <text evidence="5">The sequence shown here is derived from an EMBL/GenBank/DDBJ whole genome shotgun (WGS) entry which is preliminary data.</text>
</comment>
<dbReference type="NCBIfam" id="TIGR00072">
    <property type="entry name" value="hydrog_prot"/>
    <property type="match status" value="1"/>
</dbReference>
<keyword evidence="4" id="KW-0378">Hydrolase</keyword>
<dbReference type="EMBL" id="JAWXYC010000003">
    <property type="protein sequence ID" value="MDX5952243.1"/>
    <property type="molecule type" value="Genomic_DNA"/>
</dbReference>
<dbReference type="Pfam" id="PF01750">
    <property type="entry name" value="HycI"/>
    <property type="match status" value="1"/>
</dbReference>
<dbReference type="PANTHER" id="PTHR30302">
    <property type="entry name" value="HYDROGENASE 1 MATURATION PROTEASE"/>
    <property type="match status" value="1"/>
</dbReference>
<evidence type="ECO:0000256" key="4">
    <source>
        <dbReference type="ARBA" id="ARBA00022801"/>
    </source>
</evidence>
<proteinExistence type="inferred from homology"/>
<name>A0ABU4P3B1_AZOBR</name>
<keyword evidence="6" id="KW-1185">Reference proteome</keyword>
<accession>A0ABU4P3B1</accession>
<dbReference type="GeneID" id="56451235"/>
<dbReference type="InterPro" id="IPR023430">
    <property type="entry name" value="Pept_HybD-like_dom_sf"/>
</dbReference>
<evidence type="ECO:0000256" key="3">
    <source>
        <dbReference type="ARBA" id="ARBA00022750"/>
    </source>
</evidence>
<dbReference type="SUPFAM" id="SSF53163">
    <property type="entry name" value="HybD-like"/>
    <property type="match status" value="1"/>
</dbReference>
<protein>
    <submittedName>
        <fullName evidence="5">HyaD/HybD family hydrogenase maturation endopeptidase</fullName>
    </submittedName>
</protein>
<sequence>MSTPMSILVLGLGNILLMDEGVGVRAMEAFDAAWSVPDHVSVVDGGTCGMDMLDLIASHRHLIAVDAVKTGAPPASLTVLRGDEVPAYFKGKLSPHQLGLSDLLASLRLQDEAPESVTVVGCVPMALGTGLMMSPEIEAVIPRMVTMIVEELARLGVTATPRN</sequence>
<reference evidence="5 6" key="1">
    <citation type="submission" date="2023-11" db="EMBL/GenBank/DDBJ databases">
        <title>MicrobeMod: A computational toolkit for identifying prokaryotic methylation and restriction-modification with nanopore sequencing.</title>
        <authorList>
            <person name="Crits-Christoph A."/>
            <person name="Kang S.C."/>
            <person name="Lee H."/>
            <person name="Ostrov N."/>
        </authorList>
    </citation>
    <scope>NUCLEOTIDE SEQUENCE [LARGE SCALE GENOMIC DNA]</scope>
    <source>
        <strain evidence="5 6">ATCC 29145</strain>
    </source>
</reference>
<dbReference type="PANTHER" id="PTHR30302:SF1">
    <property type="entry name" value="HYDROGENASE 2 MATURATION PROTEASE"/>
    <property type="match status" value="1"/>
</dbReference>
<dbReference type="InterPro" id="IPR000671">
    <property type="entry name" value="Peptidase_A31"/>
</dbReference>
<evidence type="ECO:0000256" key="1">
    <source>
        <dbReference type="ARBA" id="ARBA00006814"/>
    </source>
</evidence>